<reference evidence="1 2" key="1">
    <citation type="submission" date="2019-08" db="EMBL/GenBank/DDBJ databases">
        <title>Whole genome of Aphis craccivora.</title>
        <authorList>
            <person name="Voronova N.V."/>
            <person name="Shulinski R.S."/>
            <person name="Bandarenka Y.V."/>
            <person name="Zhorov D.G."/>
            <person name="Warner D."/>
        </authorList>
    </citation>
    <scope>NUCLEOTIDE SEQUENCE [LARGE SCALE GENOMIC DNA]</scope>
    <source>
        <strain evidence="1">180601</strain>
        <tissue evidence="1">Whole Body</tissue>
    </source>
</reference>
<keyword evidence="2" id="KW-1185">Reference proteome</keyword>
<proteinExistence type="predicted"/>
<organism evidence="1 2">
    <name type="scientific">Aphis craccivora</name>
    <name type="common">Cowpea aphid</name>
    <dbReference type="NCBI Taxonomy" id="307492"/>
    <lineage>
        <taxon>Eukaryota</taxon>
        <taxon>Metazoa</taxon>
        <taxon>Ecdysozoa</taxon>
        <taxon>Arthropoda</taxon>
        <taxon>Hexapoda</taxon>
        <taxon>Insecta</taxon>
        <taxon>Pterygota</taxon>
        <taxon>Neoptera</taxon>
        <taxon>Paraneoptera</taxon>
        <taxon>Hemiptera</taxon>
        <taxon>Sternorrhyncha</taxon>
        <taxon>Aphidomorpha</taxon>
        <taxon>Aphidoidea</taxon>
        <taxon>Aphididae</taxon>
        <taxon>Aphidini</taxon>
        <taxon>Aphis</taxon>
        <taxon>Aphis</taxon>
    </lineage>
</organism>
<dbReference type="AlphaFoldDB" id="A0A6G0Z7C7"/>
<accession>A0A6G0Z7C7</accession>
<gene>
    <name evidence="1" type="ORF">FWK35_00017312</name>
</gene>
<name>A0A6G0Z7C7_APHCR</name>
<evidence type="ECO:0000313" key="2">
    <source>
        <dbReference type="Proteomes" id="UP000478052"/>
    </source>
</evidence>
<comment type="caution">
    <text evidence="1">The sequence shown here is derived from an EMBL/GenBank/DDBJ whole genome shotgun (WGS) entry which is preliminary data.</text>
</comment>
<dbReference type="EMBL" id="VUJU01001179">
    <property type="protein sequence ID" value="KAF0766501.1"/>
    <property type="molecule type" value="Genomic_DNA"/>
</dbReference>
<dbReference type="Proteomes" id="UP000478052">
    <property type="component" value="Unassembled WGS sequence"/>
</dbReference>
<sequence>MLPRISIFLFQKQRPSSSLNMIKNESEISHLSKYIFGLFFLFSTDIFNAFYELFSIILDNKKISDFSD</sequence>
<evidence type="ECO:0000313" key="1">
    <source>
        <dbReference type="EMBL" id="KAF0766501.1"/>
    </source>
</evidence>
<protein>
    <submittedName>
        <fullName evidence="1">MULE domain-containing protein</fullName>
    </submittedName>
</protein>